<keyword evidence="3" id="KW-0809">Transit peptide</keyword>
<accession>A0ABD1PMD4</accession>
<dbReference type="AlphaFoldDB" id="A0ABD1PMD4"/>
<gene>
    <name evidence="4" type="ORF">Adt_40930</name>
</gene>
<organism evidence="4 5">
    <name type="scientific">Abeliophyllum distichum</name>
    <dbReference type="NCBI Taxonomy" id="126358"/>
    <lineage>
        <taxon>Eukaryota</taxon>
        <taxon>Viridiplantae</taxon>
        <taxon>Streptophyta</taxon>
        <taxon>Embryophyta</taxon>
        <taxon>Tracheophyta</taxon>
        <taxon>Spermatophyta</taxon>
        <taxon>Magnoliopsida</taxon>
        <taxon>eudicotyledons</taxon>
        <taxon>Gunneridae</taxon>
        <taxon>Pentapetalae</taxon>
        <taxon>asterids</taxon>
        <taxon>lamiids</taxon>
        <taxon>Lamiales</taxon>
        <taxon>Oleaceae</taxon>
        <taxon>Forsythieae</taxon>
        <taxon>Abeliophyllum</taxon>
    </lineage>
</organism>
<keyword evidence="2" id="KW-0804">Transcription</keyword>
<proteinExistence type="inferred from homology"/>
<dbReference type="PANTHER" id="PTHR13068">
    <property type="entry name" value="CGI-12 PROTEIN-RELATED"/>
    <property type="match status" value="1"/>
</dbReference>
<evidence type="ECO:0000256" key="2">
    <source>
        <dbReference type="ARBA" id="ARBA00022472"/>
    </source>
</evidence>
<evidence type="ECO:0000313" key="5">
    <source>
        <dbReference type="Proteomes" id="UP001604336"/>
    </source>
</evidence>
<dbReference type="Pfam" id="PF02536">
    <property type="entry name" value="mTERF"/>
    <property type="match status" value="2"/>
</dbReference>
<sequence>MAMLIRSINTRPAFLLLFRSISSSISFIPIPNSQSFSTTPKTHQKNLIPVSNLFQRYGFPPSELPHFLKKNQFLLNSNPSEIEKSLKILLSLNPSQALVVNVLCSCPSVLELEFLEKWQLGFSELGISNVSLMAIRNILEVSRKFDLNPDDVSRCIKCLERLGFREDTVTRVLEAVPMVIMSSEEKIRSKIEFLIRLGIQKKEIDGLICLYPGVLAFGVENRLKPLIDEFEDLGFSLSEVRREVIRDPRILGLENGEFSQCMKLLKSLRCRLPIKENIFSHGAFRAAYEVKMRVDCLRRHGLIYREAFTVLWKEPRVILYEIEEIEKKIEFLVQDMEFDVQCLVEVPEYLGVNFDKQIVPRFNVIKHLSSIGGLGHEVGLRNLIKLSRLRFYNLYVKPYPECEKIYGRFGGDSEVRNRHPAGMWKLFKPQKYPESNEDLRNFWSFTIFARLLPLSGPPWRPSYPGFFPRRLRAVGERRLIFRIHLPDGFFFLGICPPGSYPRPEFLFKLLKDGKALEKWWNTQLGALVVESSHNPDTTLQLSGDGALTLSGARNLHFLSITSSWFQVNQDLQLLTARPYDTVPS</sequence>
<dbReference type="InterPro" id="IPR003690">
    <property type="entry name" value="MTERF"/>
</dbReference>
<dbReference type="InterPro" id="IPR038538">
    <property type="entry name" value="MTERF_sf"/>
</dbReference>
<comment type="similarity">
    <text evidence="1">Belongs to the mTERF family.</text>
</comment>
<dbReference type="Gene3D" id="1.25.70.10">
    <property type="entry name" value="Transcription termination factor 3, mitochondrial"/>
    <property type="match status" value="1"/>
</dbReference>
<dbReference type="PANTHER" id="PTHR13068:SF23">
    <property type="entry name" value="TRANSCRIPTION TERMINATION FACTOR MTERF15, MITOCHONDRIAL"/>
    <property type="match status" value="1"/>
</dbReference>
<protein>
    <submittedName>
        <fullName evidence="4">Mitochondrial transcription termination factor family protein</fullName>
    </submittedName>
</protein>
<dbReference type="Proteomes" id="UP001604336">
    <property type="component" value="Unassembled WGS sequence"/>
</dbReference>
<keyword evidence="2" id="KW-0806">Transcription termination</keyword>
<evidence type="ECO:0000313" key="4">
    <source>
        <dbReference type="EMBL" id="KAL2465079.1"/>
    </source>
</evidence>
<comment type="caution">
    <text evidence="4">The sequence shown here is derived from an EMBL/GenBank/DDBJ whole genome shotgun (WGS) entry which is preliminary data.</text>
</comment>
<name>A0ABD1PMD4_9LAMI</name>
<evidence type="ECO:0000256" key="1">
    <source>
        <dbReference type="ARBA" id="ARBA00007692"/>
    </source>
</evidence>
<evidence type="ECO:0000256" key="3">
    <source>
        <dbReference type="ARBA" id="ARBA00022946"/>
    </source>
</evidence>
<dbReference type="SMART" id="SM00733">
    <property type="entry name" value="Mterf"/>
    <property type="match status" value="7"/>
</dbReference>
<keyword evidence="5" id="KW-1185">Reference proteome</keyword>
<keyword evidence="2" id="KW-0805">Transcription regulation</keyword>
<reference evidence="5" key="1">
    <citation type="submission" date="2024-07" db="EMBL/GenBank/DDBJ databases">
        <title>Two chromosome-level genome assemblies of Korean endemic species Abeliophyllum distichum and Forsythia ovata (Oleaceae).</title>
        <authorList>
            <person name="Jang H."/>
        </authorList>
    </citation>
    <scope>NUCLEOTIDE SEQUENCE [LARGE SCALE GENOMIC DNA]</scope>
</reference>
<dbReference type="EMBL" id="JBFOLK010000013">
    <property type="protein sequence ID" value="KAL2465079.1"/>
    <property type="molecule type" value="Genomic_DNA"/>
</dbReference>
<dbReference type="GO" id="GO:0006353">
    <property type="term" value="P:DNA-templated transcription termination"/>
    <property type="evidence" value="ECO:0007669"/>
    <property type="project" value="UniProtKB-KW"/>
</dbReference>